<reference evidence="1" key="1">
    <citation type="submission" date="2022-08" db="EMBL/GenBank/DDBJ databases">
        <authorList>
            <person name="Kallberg Y."/>
            <person name="Tangrot J."/>
            <person name="Rosling A."/>
        </authorList>
    </citation>
    <scope>NUCLEOTIDE SEQUENCE</scope>
    <source>
        <strain evidence="1">Wild A</strain>
    </source>
</reference>
<accession>A0A9W4X1F2</accession>
<evidence type="ECO:0000313" key="1">
    <source>
        <dbReference type="EMBL" id="CAI2200913.1"/>
    </source>
</evidence>
<feature type="non-terminal residue" evidence="1">
    <location>
        <position position="53"/>
    </location>
</feature>
<evidence type="ECO:0000313" key="2">
    <source>
        <dbReference type="Proteomes" id="UP001153678"/>
    </source>
</evidence>
<dbReference type="Proteomes" id="UP001153678">
    <property type="component" value="Unassembled WGS sequence"/>
</dbReference>
<proteinExistence type="predicted"/>
<feature type="non-terminal residue" evidence="1">
    <location>
        <position position="1"/>
    </location>
</feature>
<sequence length="53" mass="6287">NYHYVDNDNKTLFRLFEVPKEKMDLVNNADSAVQSYWTHIHNDQIHAPPKFKG</sequence>
<comment type="caution">
    <text evidence="1">The sequence shown here is derived from an EMBL/GenBank/DDBJ whole genome shotgun (WGS) entry which is preliminary data.</text>
</comment>
<name>A0A9W4X1F2_9GLOM</name>
<protein>
    <submittedName>
        <fullName evidence="1">9964_t:CDS:1</fullName>
    </submittedName>
</protein>
<dbReference type="AlphaFoldDB" id="A0A9W4X1F2"/>
<dbReference type="EMBL" id="CAMKVN010025874">
    <property type="protein sequence ID" value="CAI2200913.1"/>
    <property type="molecule type" value="Genomic_DNA"/>
</dbReference>
<dbReference type="OrthoDB" id="2434490at2759"/>
<gene>
    <name evidence="1" type="ORF">FWILDA_LOCUS19804</name>
</gene>
<keyword evidence="2" id="KW-1185">Reference proteome</keyword>
<organism evidence="1 2">
    <name type="scientific">Funneliformis geosporum</name>
    <dbReference type="NCBI Taxonomy" id="1117311"/>
    <lineage>
        <taxon>Eukaryota</taxon>
        <taxon>Fungi</taxon>
        <taxon>Fungi incertae sedis</taxon>
        <taxon>Mucoromycota</taxon>
        <taxon>Glomeromycotina</taxon>
        <taxon>Glomeromycetes</taxon>
        <taxon>Glomerales</taxon>
        <taxon>Glomeraceae</taxon>
        <taxon>Funneliformis</taxon>
    </lineage>
</organism>